<evidence type="ECO:0000313" key="6">
    <source>
        <dbReference type="Proteomes" id="UP000216113"/>
    </source>
</evidence>
<dbReference type="InterPro" id="IPR050263">
    <property type="entry name" value="Bact_Fimbrial_Adh_Pro"/>
</dbReference>
<comment type="subcellular location">
    <subcellularLocation>
        <location evidence="1">Fimbrium</location>
    </subcellularLocation>
</comment>
<dbReference type="EMBL" id="NQKL01000006">
    <property type="protein sequence ID" value="OZY42075.1"/>
    <property type="molecule type" value="Genomic_DNA"/>
</dbReference>
<sequence length="338" mass="35551">MSNIISENTDTQRAWIKTIKYIALIATAISLGTSGSKALANCTLLEGSTGRILAPFTIPPLDSRTPINGVLATVNTTASGTLTKIDCTTPSPKASFESDFSYIGNQLYATDLLGISMHINVSDAGNMPFVISSSGNVWTIQPTQNIRIQFIKTGPTIEGGTVAPKILSRATSVESPGFILQEVYMPTPWTVTLLRPTCQVNTPNISVDLGEVSIIDFNTLGRTQPVDFSIDLDCTGGTDTTNVYVTMTDASNPGNTTSLLGLTPGSDAQGIALEVNNRNGQVTFGPDLSGTGNPGQWLDGDTAAGSYSIPLSVNYVRLPGPIKGGTANSGVTYTLNYD</sequence>
<proteinExistence type="inferred from homology"/>
<feature type="domain" description="Fimbrial-type adhesion" evidence="4">
    <location>
        <begin position="192"/>
        <end position="338"/>
    </location>
</feature>
<evidence type="ECO:0000256" key="3">
    <source>
        <dbReference type="ARBA" id="ARBA00023263"/>
    </source>
</evidence>
<dbReference type="InterPro" id="IPR000259">
    <property type="entry name" value="Adhesion_dom_fimbrial"/>
</dbReference>
<dbReference type="Gene3D" id="2.60.40.1090">
    <property type="entry name" value="Fimbrial-type adhesion domain"/>
    <property type="match status" value="1"/>
</dbReference>
<evidence type="ECO:0000313" key="5">
    <source>
        <dbReference type="EMBL" id="OZY42075.1"/>
    </source>
</evidence>
<dbReference type="InterPro" id="IPR008966">
    <property type="entry name" value="Adhesion_dom_sf"/>
</dbReference>
<dbReference type="PANTHER" id="PTHR33420:SF14">
    <property type="entry name" value="TYPE 1 FIMBRIN D-MANNOSE SPECIFIC ADHESIN"/>
    <property type="match status" value="1"/>
</dbReference>
<comment type="caution">
    <text evidence="5">The sequence shown here is derived from an EMBL/GenBank/DDBJ whole genome shotgun (WGS) entry which is preliminary data.</text>
</comment>
<dbReference type="Gene3D" id="2.60.40.3310">
    <property type="match status" value="1"/>
</dbReference>
<dbReference type="SUPFAM" id="SSF49401">
    <property type="entry name" value="Bacterial adhesins"/>
    <property type="match status" value="1"/>
</dbReference>
<dbReference type="GO" id="GO:0009289">
    <property type="term" value="C:pilus"/>
    <property type="evidence" value="ECO:0007669"/>
    <property type="project" value="UniProtKB-SubCell"/>
</dbReference>
<dbReference type="RefSeq" id="WP_095029011.1">
    <property type="nucleotide sequence ID" value="NZ_NQKL01000006.1"/>
</dbReference>
<evidence type="ECO:0000259" key="4">
    <source>
        <dbReference type="Pfam" id="PF00419"/>
    </source>
</evidence>
<dbReference type="InterPro" id="IPR036937">
    <property type="entry name" value="Adhesion_dom_fimbrial_sf"/>
</dbReference>
<accession>A0A266LXR2</accession>
<name>A0A266LXR2_PSEFR</name>
<evidence type="ECO:0000256" key="1">
    <source>
        <dbReference type="ARBA" id="ARBA00004561"/>
    </source>
</evidence>
<dbReference type="Pfam" id="PF00419">
    <property type="entry name" value="Fimbrial"/>
    <property type="match status" value="1"/>
</dbReference>
<evidence type="ECO:0000256" key="2">
    <source>
        <dbReference type="ARBA" id="ARBA00006671"/>
    </source>
</evidence>
<protein>
    <recommendedName>
        <fullName evidence="4">Fimbrial-type adhesion domain-containing protein</fullName>
    </recommendedName>
</protein>
<organism evidence="5 6">
    <name type="scientific">Pseudomonas fragi</name>
    <dbReference type="NCBI Taxonomy" id="296"/>
    <lineage>
        <taxon>Bacteria</taxon>
        <taxon>Pseudomonadati</taxon>
        <taxon>Pseudomonadota</taxon>
        <taxon>Gammaproteobacteria</taxon>
        <taxon>Pseudomonadales</taxon>
        <taxon>Pseudomonadaceae</taxon>
        <taxon>Pseudomonas</taxon>
    </lineage>
</organism>
<gene>
    <name evidence="5" type="ORF">CJF43_09785</name>
</gene>
<dbReference type="PANTHER" id="PTHR33420">
    <property type="entry name" value="FIMBRIAL SUBUNIT ELFA-RELATED"/>
    <property type="match status" value="1"/>
</dbReference>
<reference evidence="5 6" key="1">
    <citation type="submission" date="2017-08" db="EMBL/GenBank/DDBJ databases">
        <title>Genomic and metabolic characterisation of spoilage-associated Pseudomonas species.</title>
        <authorList>
            <person name="Stanborough T."/>
            <person name="Fegan N."/>
            <person name="Powell S.M."/>
            <person name="Singh T."/>
            <person name="Tamplin M.L."/>
            <person name="Chandry P.S."/>
        </authorList>
    </citation>
    <scope>NUCLEOTIDE SEQUENCE [LARGE SCALE GENOMIC DNA]</scope>
    <source>
        <strain evidence="5 6">F1820</strain>
    </source>
</reference>
<dbReference type="Proteomes" id="UP000216113">
    <property type="component" value="Unassembled WGS sequence"/>
</dbReference>
<keyword evidence="3" id="KW-0281">Fimbrium</keyword>
<dbReference type="AlphaFoldDB" id="A0A266LXR2"/>
<comment type="similarity">
    <text evidence="2">Belongs to the fimbrial protein family.</text>
</comment>
<dbReference type="GO" id="GO:0043709">
    <property type="term" value="P:cell adhesion involved in single-species biofilm formation"/>
    <property type="evidence" value="ECO:0007669"/>
    <property type="project" value="TreeGrafter"/>
</dbReference>